<dbReference type="Proteomes" id="UP001589894">
    <property type="component" value="Unassembled WGS sequence"/>
</dbReference>
<dbReference type="Pfam" id="PF00892">
    <property type="entry name" value="EamA"/>
    <property type="match status" value="2"/>
</dbReference>
<reference evidence="9 10" key="1">
    <citation type="submission" date="2024-09" db="EMBL/GenBank/DDBJ databases">
        <authorList>
            <person name="Sun Q."/>
            <person name="Mori K."/>
        </authorList>
    </citation>
    <scope>NUCLEOTIDE SEQUENCE [LARGE SCALE GENOMIC DNA]</scope>
    <source>
        <strain evidence="9 10">TBRC 2205</strain>
    </source>
</reference>
<name>A0ABV6NY66_9ACTN</name>
<evidence type="ECO:0000256" key="4">
    <source>
        <dbReference type="ARBA" id="ARBA00022989"/>
    </source>
</evidence>
<keyword evidence="10" id="KW-1185">Reference proteome</keyword>
<dbReference type="InterPro" id="IPR000620">
    <property type="entry name" value="EamA_dom"/>
</dbReference>
<keyword evidence="4 7" id="KW-1133">Transmembrane helix</keyword>
<dbReference type="EMBL" id="JBHLUE010000012">
    <property type="protein sequence ID" value="MFC0565730.1"/>
    <property type="molecule type" value="Genomic_DNA"/>
</dbReference>
<feature type="transmembrane region" description="Helical" evidence="7">
    <location>
        <begin position="73"/>
        <end position="94"/>
    </location>
</feature>
<keyword evidence="3 7" id="KW-0812">Transmembrane</keyword>
<evidence type="ECO:0000256" key="5">
    <source>
        <dbReference type="ARBA" id="ARBA00023136"/>
    </source>
</evidence>
<feature type="transmembrane region" description="Helical" evidence="7">
    <location>
        <begin position="247"/>
        <end position="268"/>
    </location>
</feature>
<gene>
    <name evidence="9" type="ORF">ACFFHU_16525</name>
</gene>
<feature type="domain" description="EamA" evidence="8">
    <location>
        <begin position="156"/>
        <end position="291"/>
    </location>
</feature>
<feature type="region of interest" description="Disordered" evidence="6">
    <location>
        <begin position="303"/>
        <end position="323"/>
    </location>
</feature>
<dbReference type="SUPFAM" id="SSF103481">
    <property type="entry name" value="Multidrug resistance efflux transporter EmrE"/>
    <property type="match status" value="2"/>
</dbReference>
<comment type="caution">
    <text evidence="9">The sequence shown here is derived from an EMBL/GenBank/DDBJ whole genome shotgun (WGS) entry which is preliminary data.</text>
</comment>
<evidence type="ECO:0000256" key="7">
    <source>
        <dbReference type="SAM" id="Phobius"/>
    </source>
</evidence>
<evidence type="ECO:0000313" key="9">
    <source>
        <dbReference type="EMBL" id="MFC0565730.1"/>
    </source>
</evidence>
<organism evidence="9 10">
    <name type="scientific">Plantactinospora siamensis</name>
    <dbReference type="NCBI Taxonomy" id="555372"/>
    <lineage>
        <taxon>Bacteria</taxon>
        <taxon>Bacillati</taxon>
        <taxon>Actinomycetota</taxon>
        <taxon>Actinomycetes</taxon>
        <taxon>Micromonosporales</taxon>
        <taxon>Micromonosporaceae</taxon>
        <taxon>Plantactinospora</taxon>
    </lineage>
</organism>
<protein>
    <submittedName>
        <fullName evidence="9">DMT family transporter</fullName>
    </submittedName>
</protein>
<proteinExistence type="inferred from homology"/>
<feature type="transmembrane region" description="Helical" evidence="7">
    <location>
        <begin position="157"/>
        <end position="174"/>
    </location>
</feature>
<evidence type="ECO:0000256" key="6">
    <source>
        <dbReference type="SAM" id="MobiDB-lite"/>
    </source>
</evidence>
<sequence>MSTTTSARVSRSWIPYAGLLVLFWGVWGAFSSAPTDRYGYPDGMVYVVWAIMMIIPAAVALRGARFDRRRIAAVYGLLVGLTGAGGQLLLFKALTIGPAYLIFPLIALSPAITVLMATALLRERIPRLAVVGVVAALVAVVLFSVSGGDGSATSGPWLILAILVCVAWGVQAYFMRKAATVGVNDATTFSWMTISGLLLVPVAIWMAGGLALDAPWQAPGLAAVTQLLNAVGALFLVMAFSRGKASIVAPTTNALAPVLTVILSLVVYQTLPSVWAAIGIVLAIGGSTLMVYADEKRGEAAAANVTDPVPARPDAGRQVGTRR</sequence>
<comment type="similarity">
    <text evidence="2">Belongs to the EamA transporter family.</text>
</comment>
<comment type="subcellular location">
    <subcellularLocation>
        <location evidence="1">Membrane</location>
        <topology evidence="1">Multi-pass membrane protein</topology>
    </subcellularLocation>
</comment>
<dbReference type="PANTHER" id="PTHR32322:SF2">
    <property type="entry name" value="EAMA DOMAIN-CONTAINING PROTEIN"/>
    <property type="match status" value="1"/>
</dbReference>
<feature type="transmembrane region" description="Helical" evidence="7">
    <location>
        <begin position="43"/>
        <end position="61"/>
    </location>
</feature>
<dbReference type="RefSeq" id="WP_377339870.1">
    <property type="nucleotide sequence ID" value="NZ_JBHLUE010000012.1"/>
</dbReference>
<feature type="transmembrane region" description="Helical" evidence="7">
    <location>
        <begin position="100"/>
        <end position="121"/>
    </location>
</feature>
<feature type="transmembrane region" description="Helical" evidence="7">
    <location>
        <begin position="128"/>
        <end position="145"/>
    </location>
</feature>
<evidence type="ECO:0000256" key="3">
    <source>
        <dbReference type="ARBA" id="ARBA00022692"/>
    </source>
</evidence>
<evidence type="ECO:0000256" key="2">
    <source>
        <dbReference type="ARBA" id="ARBA00007362"/>
    </source>
</evidence>
<evidence type="ECO:0000256" key="1">
    <source>
        <dbReference type="ARBA" id="ARBA00004141"/>
    </source>
</evidence>
<keyword evidence="5 7" id="KW-0472">Membrane</keyword>
<accession>A0ABV6NY66</accession>
<evidence type="ECO:0000313" key="10">
    <source>
        <dbReference type="Proteomes" id="UP001589894"/>
    </source>
</evidence>
<feature type="transmembrane region" description="Helical" evidence="7">
    <location>
        <begin position="220"/>
        <end position="240"/>
    </location>
</feature>
<feature type="transmembrane region" description="Helical" evidence="7">
    <location>
        <begin position="186"/>
        <end position="208"/>
    </location>
</feature>
<feature type="domain" description="EamA" evidence="8">
    <location>
        <begin position="12"/>
        <end position="144"/>
    </location>
</feature>
<dbReference type="InterPro" id="IPR037185">
    <property type="entry name" value="EmrE-like"/>
</dbReference>
<evidence type="ECO:0000259" key="8">
    <source>
        <dbReference type="Pfam" id="PF00892"/>
    </source>
</evidence>
<feature type="transmembrane region" description="Helical" evidence="7">
    <location>
        <begin position="12"/>
        <end position="31"/>
    </location>
</feature>
<feature type="transmembrane region" description="Helical" evidence="7">
    <location>
        <begin position="274"/>
        <end position="293"/>
    </location>
</feature>
<dbReference type="PANTHER" id="PTHR32322">
    <property type="entry name" value="INNER MEMBRANE TRANSPORTER"/>
    <property type="match status" value="1"/>
</dbReference>
<dbReference type="InterPro" id="IPR050638">
    <property type="entry name" value="AA-Vitamin_Transporters"/>
</dbReference>